<proteinExistence type="predicted"/>
<comment type="caution">
    <text evidence="1">The sequence shown here is derived from an EMBL/GenBank/DDBJ whole genome shotgun (WGS) entry which is preliminary data.</text>
</comment>
<organism evidence="1 2">
    <name type="scientific">Mycena rosella</name>
    <name type="common">Pink bonnet</name>
    <name type="synonym">Agaricus rosellus</name>
    <dbReference type="NCBI Taxonomy" id="1033263"/>
    <lineage>
        <taxon>Eukaryota</taxon>
        <taxon>Fungi</taxon>
        <taxon>Dikarya</taxon>
        <taxon>Basidiomycota</taxon>
        <taxon>Agaricomycotina</taxon>
        <taxon>Agaricomycetes</taxon>
        <taxon>Agaricomycetidae</taxon>
        <taxon>Agaricales</taxon>
        <taxon>Marasmiineae</taxon>
        <taxon>Mycenaceae</taxon>
        <taxon>Mycena</taxon>
    </lineage>
</organism>
<evidence type="ECO:0000313" key="2">
    <source>
        <dbReference type="Proteomes" id="UP001221757"/>
    </source>
</evidence>
<dbReference type="AlphaFoldDB" id="A0AAD7GZ94"/>
<dbReference type="Proteomes" id="UP001221757">
    <property type="component" value="Unassembled WGS sequence"/>
</dbReference>
<accession>A0AAD7GZ94</accession>
<keyword evidence="2" id="KW-1185">Reference proteome</keyword>
<protein>
    <submittedName>
        <fullName evidence="1">Uncharacterized protein</fullName>
    </submittedName>
</protein>
<name>A0AAD7GZ94_MYCRO</name>
<gene>
    <name evidence="1" type="ORF">B0H17DRAFT_1032172</name>
</gene>
<dbReference type="EMBL" id="JARKIE010000004">
    <property type="protein sequence ID" value="KAJ7708305.1"/>
    <property type="molecule type" value="Genomic_DNA"/>
</dbReference>
<reference evidence="1" key="1">
    <citation type="submission" date="2023-03" db="EMBL/GenBank/DDBJ databases">
        <title>Massive genome expansion in bonnet fungi (Mycena s.s.) driven by repeated elements and novel gene families across ecological guilds.</title>
        <authorList>
            <consortium name="Lawrence Berkeley National Laboratory"/>
            <person name="Harder C.B."/>
            <person name="Miyauchi S."/>
            <person name="Viragh M."/>
            <person name="Kuo A."/>
            <person name="Thoen E."/>
            <person name="Andreopoulos B."/>
            <person name="Lu D."/>
            <person name="Skrede I."/>
            <person name="Drula E."/>
            <person name="Henrissat B."/>
            <person name="Morin E."/>
            <person name="Kohler A."/>
            <person name="Barry K."/>
            <person name="LaButti K."/>
            <person name="Morin E."/>
            <person name="Salamov A."/>
            <person name="Lipzen A."/>
            <person name="Mereny Z."/>
            <person name="Hegedus B."/>
            <person name="Baldrian P."/>
            <person name="Stursova M."/>
            <person name="Weitz H."/>
            <person name="Taylor A."/>
            <person name="Grigoriev I.V."/>
            <person name="Nagy L.G."/>
            <person name="Martin F."/>
            <person name="Kauserud H."/>
        </authorList>
    </citation>
    <scope>NUCLEOTIDE SEQUENCE</scope>
    <source>
        <strain evidence="1">CBHHK067</strain>
    </source>
</reference>
<evidence type="ECO:0000313" key="1">
    <source>
        <dbReference type="EMBL" id="KAJ7708305.1"/>
    </source>
</evidence>
<sequence>MNRPRIVNSDFPYWIRGLAFQRPTHPRGYSRSRSDGSHHILRRLTFRLILPKRLHRHRSQNQSGPRPCIRCSDAEWDFAQGQIIPLDFFKFSCVFCRRWMQ</sequence>